<name>A0A0F9AXG2_9ZZZZ</name>
<evidence type="ECO:0000313" key="12">
    <source>
        <dbReference type="EMBL" id="KKL14140.1"/>
    </source>
</evidence>
<comment type="caution">
    <text evidence="12">The sequence shown here is derived from an EMBL/GenBank/DDBJ whole genome shotgun (WGS) entry which is preliminary data.</text>
</comment>
<dbReference type="AlphaFoldDB" id="A0A0F9AXG2"/>
<dbReference type="GO" id="GO:0016787">
    <property type="term" value="F:hydrolase activity"/>
    <property type="evidence" value="ECO:0007669"/>
    <property type="project" value="UniProtKB-KW"/>
</dbReference>
<dbReference type="InterPro" id="IPR001650">
    <property type="entry name" value="Helicase_C-like"/>
</dbReference>
<dbReference type="NCBIfam" id="TIGR00614">
    <property type="entry name" value="recQ_fam"/>
    <property type="match status" value="1"/>
</dbReference>
<dbReference type="PROSITE" id="PS51194">
    <property type="entry name" value="HELICASE_CTER"/>
    <property type="match status" value="1"/>
</dbReference>
<gene>
    <name evidence="12" type="ORF">LCGC14_2518740</name>
</gene>
<dbReference type="Gene3D" id="3.40.50.300">
    <property type="entry name" value="P-loop containing nucleotide triphosphate hydrolases"/>
    <property type="match status" value="2"/>
</dbReference>
<proteinExistence type="inferred from homology"/>
<dbReference type="GO" id="GO:0043138">
    <property type="term" value="F:3'-5' DNA helicase activity"/>
    <property type="evidence" value="ECO:0007669"/>
    <property type="project" value="UniProtKB-EC"/>
</dbReference>
<comment type="catalytic activity">
    <reaction evidence="8">
        <text>Couples ATP hydrolysis with the unwinding of duplex DNA by translocating in the 3'-5' direction.</text>
        <dbReference type="EC" id="5.6.2.4"/>
    </reaction>
</comment>
<evidence type="ECO:0000256" key="9">
    <source>
        <dbReference type="ARBA" id="ARBA00034808"/>
    </source>
</evidence>
<dbReference type="InterPro" id="IPR011545">
    <property type="entry name" value="DEAD/DEAH_box_helicase_dom"/>
</dbReference>
<dbReference type="GO" id="GO:0006310">
    <property type="term" value="P:DNA recombination"/>
    <property type="evidence" value="ECO:0007669"/>
    <property type="project" value="InterPro"/>
</dbReference>
<keyword evidence="5" id="KW-0067">ATP-binding</keyword>
<evidence type="ECO:0000256" key="6">
    <source>
        <dbReference type="ARBA" id="ARBA00023125"/>
    </source>
</evidence>
<dbReference type="CDD" id="cd17920">
    <property type="entry name" value="DEXHc_RecQ"/>
    <property type="match status" value="1"/>
</dbReference>
<dbReference type="InterPro" id="IPR027417">
    <property type="entry name" value="P-loop_NTPase"/>
</dbReference>
<protein>
    <recommendedName>
        <fullName evidence="9">DNA 3'-5' helicase</fullName>
        <ecNumber evidence="9">5.6.2.4</ecNumber>
    </recommendedName>
</protein>
<evidence type="ECO:0000256" key="8">
    <source>
        <dbReference type="ARBA" id="ARBA00034617"/>
    </source>
</evidence>
<dbReference type="GO" id="GO:0005524">
    <property type="term" value="F:ATP binding"/>
    <property type="evidence" value="ECO:0007669"/>
    <property type="project" value="UniProtKB-KW"/>
</dbReference>
<evidence type="ECO:0000256" key="3">
    <source>
        <dbReference type="ARBA" id="ARBA00022801"/>
    </source>
</evidence>
<dbReference type="Pfam" id="PF00271">
    <property type="entry name" value="Helicase_C"/>
    <property type="match status" value="1"/>
</dbReference>
<organism evidence="12">
    <name type="scientific">marine sediment metagenome</name>
    <dbReference type="NCBI Taxonomy" id="412755"/>
    <lineage>
        <taxon>unclassified sequences</taxon>
        <taxon>metagenomes</taxon>
        <taxon>ecological metagenomes</taxon>
    </lineage>
</organism>
<keyword evidence="7" id="KW-0413">Isomerase</keyword>
<sequence>MKKIERALLQYWGYKGFFPLQREAMGCVSGGVDSVVVLPTGGGKSLCFQGPAVTMEGLAVVVSPLISLMKDQVDSLKECGIAAERIDSSLSMSQQNDVFARINRKELKLLYLSPERLMSDNFLGILRKAELSFIAIDEAHCVSMWGHDFRPEYRQLGSLKDMFDGITIAAYTATATEHVRADIAQQLKLDNPQMIVGSFDRPNLLYKVEPRNNIVKQVCSVIERHKGESGIIYCIRRKDVDSMCGQLKSKGYSVAPYHAGMEDAGRKKNQDMFITEKVDIIVATVAFGMGIDKSNVRYVIHTGMPKSLEHYQQESGRGGRDGLEAECSLFYSGGDYGTWKSLMRDMPTEAYKIAMVKLGNMYNYCTGGVCRHKA</sequence>
<comment type="similarity">
    <text evidence="1">Belongs to the helicase family. RecQ subfamily.</text>
</comment>
<keyword evidence="4" id="KW-0347">Helicase</keyword>
<feature type="domain" description="Helicase C-terminal" evidence="11">
    <location>
        <begin position="214"/>
        <end position="366"/>
    </location>
</feature>
<dbReference type="PANTHER" id="PTHR13710:SF105">
    <property type="entry name" value="ATP-DEPENDENT DNA HELICASE Q1"/>
    <property type="match status" value="1"/>
</dbReference>
<feature type="non-terminal residue" evidence="12">
    <location>
        <position position="374"/>
    </location>
</feature>
<dbReference type="SMART" id="SM00490">
    <property type="entry name" value="HELICc"/>
    <property type="match status" value="1"/>
</dbReference>
<evidence type="ECO:0000259" key="10">
    <source>
        <dbReference type="PROSITE" id="PS51192"/>
    </source>
</evidence>
<dbReference type="GO" id="GO:0043590">
    <property type="term" value="C:bacterial nucleoid"/>
    <property type="evidence" value="ECO:0007669"/>
    <property type="project" value="TreeGrafter"/>
</dbReference>
<feature type="domain" description="Helicase ATP-binding" evidence="10">
    <location>
        <begin position="25"/>
        <end position="193"/>
    </location>
</feature>
<dbReference type="SUPFAM" id="SSF52540">
    <property type="entry name" value="P-loop containing nucleoside triphosphate hydrolases"/>
    <property type="match status" value="1"/>
</dbReference>
<reference evidence="12" key="1">
    <citation type="journal article" date="2015" name="Nature">
        <title>Complex archaea that bridge the gap between prokaryotes and eukaryotes.</title>
        <authorList>
            <person name="Spang A."/>
            <person name="Saw J.H."/>
            <person name="Jorgensen S.L."/>
            <person name="Zaremba-Niedzwiedzka K."/>
            <person name="Martijn J."/>
            <person name="Lind A.E."/>
            <person name="van Eijk R."/>
            <person name="Schleper C."/>
            <person name="Guy L."/>
            <person name="Ettema T.J."/>
        </authorList>
    </citation>
    <scope>NUCLEOTIDE SEQUENCE</scope>
</reference>
<dbReference type="EC" id="5.6.2.4" evidence="9"/>
<dbReference type="GO" id="GO:0005737">
    <property type="term" value="C:cytoplasm"/>
    <property type="evidence" value="ECO:0007669"/>
    <property type="project" value="TreeGrafter"/>
</dbReference>
<evidence type="ECO:0000256" key="7">
    <source>
        <dbReference type="ARBA" id="ARBA00023235"/>
    </source>
</evidence>
<dbReference type="GO" id="GO:0009378">
    <property type="term" value="F:four-way junction helicase activity"/>
    <property type="evidence" value="ECO:0007669"/>
    <property type="project" value="TreeGrafter"/>
</dbReference>
<dbReference type="GO" id="GO:0006281">
    <property type="term" value="P:DNA repair"/>
    <property type="evidence" value="ECO:0007669"/>
    <property type="project" value="TreeGrafter"/>
</dbReference>
<keyword evidence="3" id="KW-0378">Hydrolase</keyword>
<evidence type="ECO:0000256" key="1">
    <source>
        <dbReference type="ARBA" id="ARBA00005446"/>
    </source>
</evidence>
<dbReference type="InterPro" id="IPR014001">
    <property type="entry name" value="Helicase_ATP-bd"/>
</dbReference>
<keyword evidence="2" id="KW-0547">Nucleotide-binding</keyword>
<dbReference type="GO" id="GO:0003677">
    <property type="term" value="F:DNA binding"/>
    <property type="evidence" value="ECO:0007669"/>
    <property type="project" value="UniProtKB-KW"/>
</dbReference>
<evidence type="ECO:0000256" key="5">
    <source>
        <dbReference type="ARBA" id="ARBA00022840"/>
    </source>
</evidence>
<keyword evidence="6" id="KW-0238">DNA-binding</keyword>
<dbReference type="FunFam" id="3.40.50.300:FF:000156">
    <property type="entry name" value="ATP-dependent DNA helicase recQ"/>
    <property type="match status" value="1"/>
</dbReference>
<accession>A0A0F9AXG2</accession>
<dbReference type="GO" id="GO:0030894">
    <property type="term" value="C:replisome"/>
    <property type="evidence" value="ECO:0007669"/>
    <property type="project" value="TreeGrafter"/>
</dbReference>
<dbReference type="FunFam" id="3.40.50.300:FF:001389">
    <property type="entry name" value="ATP-dependent DNA helicase RecQ"/>
    <property type="match status" value="1"/>
</dbReference>
<dbReference type="InterPro" id="IPR004589">
    <property type="entry name" value="DNA_helicase_ATP-dep_RecQ"/>
</dbReference>
<dbReference type="PROSITE" id="PS51192">
    <property type="entry name" value="HELICASE_ATP_BIND_1"/>
    <property type="match status" value="1"/>
</dbReference>
<dbReference type="PANTHER" id="PTHR13710">
    <property type="entry name" value="DNA HELICASE RECQ FAMILY MEMBER"/>
    <property type="match status" value="1"/>
</dbReference>
<dbReference type="SMART" id="SM00487">
    <property type="entry name" value="DEXDc"/>
    <property type="match status" value="1"/>
</dbReference>
<evidence type="ECO:0000256" key="4">
    <source>
        <dbReference type="ARBA" id="ARBA00022806"/>
    </source>
</evidence>
<dbReference type="EMBL" id="LAZR01040578">
    <property type="protein sequence ID" value="KKL14140.1"/>
    <property type="molecule type" value="Genomic_DNA"/>
</dbReference>
<dbReference type="Pfam" id="PF00270">
    <property type="entry name" value="DEAD"/>
    <property type="match status" value="1"/>
</dbReference>
<evidence type="ECO:0000256" key="2">
    <source>
        <dbReference type="ARBA" id="ARBA00022741"/>
    </source>
</evidence>
<evidence type="ECO:0000259" key="11">
    <source>
        <dbReference type="PROSITE" id="PS51194"/>
    </source>
</evidence>